<name>A0A552LIL2_9CHRO</name>
<dbReference type="InterPro" id="IPR007712">
    <property type="entry name" value="RelE/ParE_toxin"/>
</dbReference>
<dbReference type="SUPFAM" id="SSF143011">
    <property type="entry name" value="RelE-like"/>
    <property type="match status" value="1"/>
</dbReference>
<sequence>MIESFQHKGLKRFYERGERRGLNPNMIPKIEEILSIFSAAESVEEANIPGYRLHPLTGELKGFWSVRVTGNWRIVFRFEDGNALDIDLVDYH</sequence>
<dbReference type="Gene3D" id="3.30.2310.20">
    <property type="entry name" value="RelE-like"/>
    <property type="match status" value="1"/>
</dbReference>
<evidence type="ECO:0000256" key="1">
    <source>
        <dbReference type="ARBA" id="ARBA00022649"/>
    </source>
</evidence>
<proteinExistence type="predicted"/>
<dbReference type="PANTHER" id="PTHR40266:SF2">
    <property type="entry name" value="TOXIN HIGB-1"/>
    <property type="match status" value="1"/>
</dbReference>
<reference evidence="2 3" key="1">
    <citation type="submission" date="2019-01" db="EMBL/GenBank/DDBJ databases">
        <title>Coherence of Microcystis species and biogeography revealed through population genomics.</title>
        <authorList>
            <person name="Perez-Carrascal O.M."/>
            <person name="Terrat Y."/>
            <person name="Giani A."/>
            <person name="Fortin N."/>
            <person name="Tromas N."/>
            <person name="Shapiro B.J."/>
        </authorList>
    </citation>
    <scope>NUCLEOTIDE SEQUENCE [LARGE SCALE GENOMIC DNA]</scope>
    <source>
        <strain evidence="2">Mw_MB_S_20031200_S109D</strain>
    </source>
</reference>
<dbReference type="InterPro" id="IPR035093">
    <property type="entry name" value="RelE/ParE_toxin_dom_sf"/>
</dbReference>
<dbReference type="InterPro" id="IPR007711">
    <property type="entry name" value="HigB-1"/>
</dbReference>
<dbReference type="PANTHER" id="PTHR40266">
    <property type="entry name" value="TOXIN HIGB-1"/>
    <property type="match status" value="1"/>
</dbReference>
<dbReference type="EMBL" id="SFAP01000215">
    <property type="protein sequence ID" value="TRV20063.1"/>
    <property type="molecule type" value="Genomic_DNA"/>
</dbReference>
<dbReference type="AlphaFoldDB" id="A0A552LIL2"/>
<organism evidence="2 3">
    <name type="scientific">Microcystis wesenbergii Mw_MB_S_20031200_S109D</name>
    <dbReference type="NCBI Taxonomy" id="2486241"/>
    <lineage>
        <taxon>Bacteria</taxon>
        <taxon>Bacillati</taxon>
        <taxon>Cyanobacteriota</taxon>
        <taxon>Cyanophyceae</taxon>
        <taxon>Oscillatoriophycideae</taxon>
        <taxon>Chroococcales</taxon>
        <taxon>Microcystaceae</taxon>
        <taxon>Microcystis</taxon>
    </lineage>
</organism>
<dbReference type="NCBIfam" id="TIGR02385">
    <property type="entry name" value="RelE_StbE"/>
    <property type="match status" value="1"/>
</dbReference>
<gene>
    <name evidence="2" type="ORF">EWV88_17865</name>
</gene>
<dbReference type="Pfam" id="PF05015">
    <property type="entry name" value="HigB-like_toxin"/>
    <property type="match status" value="1"/>
</dbReference>
<dbReference type="Proteomes" id="UP000318616">
    <property type="component" value="Unassembled WGS sequence"/>
</dbReference>
<evidence type="ECO:0000313" key="3">
    <source>
        <dbReference type="Proteomes" id="UP000318616"/>
    </source>
</evidence>
<evidence type="ECO:0000313" key="2">
    <source>
        <dbReference type="EMBL" id="TRV20063.1"/>
    </source>
</evidence>
<accession>A0A552LIL2</accession>
<keyword evidence="1" id="KW-1277">Toxin-antitoxin system</keyword>
<comment type="caution">
    <text evidence="2">The sequence shown here is derived from an EMBL/GenBank/DDBJ whole genome shotgun (WGS) entry which is preliminary data.</text>
</comment>
<protein>
    <submittedName>
        <fullName evidence="2">Type II toxin-antitoxin system mRNA interferase toxin, RelE/StbE family</fullName>
    </submittedName>
</protein>